<protein>
    <submittedName>
        <fullName evidence="1">Uncharacterized protein</fullName>
    </submittedName>
</protein>
<sequence length="148" mass="16945">MHPPTDAAARTIHSPTYATYRTVNPPTFCSPGPSTLTPLPAPPGQRGRGTKRRWDEANLRYNEKVLKVLERVSETSDRLMKERRVAKTDGEVFGQWVGEMIDEFSPERREAVKVAVRQIVIKADAARFRERTGRNPEEYFEEDEEDSL</sequence>
<reference evidence="1" key="1">
    <citation type="submission" date="2022-08" db="UniProtKB">
        <authorList>
            <consortium name="EnsemblMetazoa"/>
        </authorList>
    </citation>
    <scope>IDENTIFICATION</scope>
    <source>
        <strain evidence="1">EBRO</strain>
    </source>
</reference>
<dbReference type="AlphaFoldDB" id="A0A182JHJ1"/>
<proteinExistence type="predicted"/>
<accession>A0A182JHJ1</accession>
<evidence type="ECO:0000313" key="1">
    <source>
        <dbReference type="EnsemblMetazoa" id="AATE018216-PA.1"/>
    </source>
</evidence>
<name>A0A182JHJ1_ANOAO</name>
<dbReference type="EMBL" id="AXCP01007251">
    <property type="status" value="NOT_ANNOTATED_CDS"/>
    <property type="molecule type" value="Genomic_DNA"/>
</dbReference>
<dbReference type="VEuPathDB" id="VectorBase:AATE018216"/>
<dbReference type="EnsemblMetazoa" id="AATE018216-RA">
    <property type="protein sequence ID" value="AATE018216-PA.1"/>
    <property type="gene ID" value="AATE018216"/>
</dbReference>
<dbReference type="STRING" id="41427.A0A182JHJ1"/>
<organism evidence="1">
    <name type="scientific">Anopheles atroparvus</name>
    <name type="common">European mosquito</name>
    <dbReference type="NCBI Taxonomy" id="41427"/>
    <lineage>
        <taxon>Eukaryota</taxon>
        <taxon>Metazoa</taxon>
        <taxon>Ecdysozoa</taxon>
        <taxon>Arthropoda</taxon>
        <taxon>Hexapoda</taxon>
        <taxon>Insecta</taxon>
        <taxon>Pterygota</taxon>
        <taxon>Neoptera</taxon>
        <taxon>Endopterygota</taxon>
        <taxon>Diptera</taxon>
        <taxon>Nematocera</taxon>
        <taxon>Culicoidea</taxon>
        <taxon>Culicidae</taxon>
        <taxon>Anophelinae</taxon>
        <taxon>Anopheles</taxon>
    </lineage>
</organism>